<dbReference type="PROSITE" id="PS50082">
    <property type="entry name" value="WD_REPEATS_2"/>
    <property type="match status" value="7"/>
</dbReference>
<dbReference type="InterPro" id="IPR019775">
    <property type="entry name" value="WD40_repeat_CS"/>
</dbReference>
<dbReference type="InterPro" id="IPR015943">
    <property type="entry name" value="WD40/YVTN_repeat-like_dom_sf"/>
</dbReference>
<gene>
    <name evidence="4" type="ORF">BSTOLATCC_MIC55748</name>
</gene>
<feature type="repeat" description="WD" evidence="3">
    <location>
        <begin position="235"/>
        <end position="276"/>
    </location>
</feature>
<feature type="repeat" description="WD" evidence="3">
    <location>
        <begin position="673"/>
        <end position="714"/>
    </location>
</feature>
<dbReference type="Proteomes" id="UP001162131">
    <property type="component" value="Unassembled WGS sequence"/>
</dbReference>
<dbReference type="SUPFAM" id="SSF141571">
    <property type="entry name" value="Pentapeptide repeat-like"/>
    <property type="match status" value="1"/>
</dbReference>
<feature type="repeat" description="WD" evidence="3">
    <location>
        <begin position="524"/>
        <end position="557"/>
    </location>
</feature>
<dbReference type="SUPFAM" id="SSF50998">
    <property type="entry name" value="Quinoprotein alcohol dehydrogenase-like"/>
    <property type="match status" value="1"/>
</dbReference>
<dbReference type="Pfam" id="PF00400">
    <property type="entry name" value="WD40"/>
    <property type="match status" value="7"/>
</dbReference>
<name>A0AAU9JX66_9CILI</name>
<evidence type="ECO:0000256" key="2">
    <source>
        <dbReference type="ARBA" id="ARBA00022737"/>
    </source>
</evidence>
<feature type="repeat" description="WD" evidence="3">
    <location>
        <begin position="758"/>
        <end position="794"/>
    </location>
</feature>
<protein>
    <submittedName>
        <fullName evidence="4">Uncharacterized protein</fullName>
    </submittedName>
</protein>
<evidence type="ECO:0000313" key="5">
    <source>
        <dbReference type="Proteomes" id="UP001162131"/>
    </source>
</evidence>
<dbReference type="InterPro" id="IPR036322">
    <property type="entry name" value="WD40_repeat_dom_sf"/>
</dbReference>
<dbReference type="Pfam" id="PF00805">
    <property type="entry name" value="Pentapeptide"/>
    <property type="match status" value="1"/>
</dbReference>
<evidence type="ECO:0000313" key="4">
    <source>
        <dbReference type="EMBL" id="CAG9332298.1"/>
    </source>
</evidence>
<sequence length="794" mass="90305">MNYQYNDYRSHRKQILDISLEHKNSLILSSSPQWSFFSLISACSNLTKSAINSKIASTLAAHILQIYDYSTLNRSYMNKINFADYKEILRACKVLITEEHQIKLFSIILQSREHKNLKFAASNAMTVLNYSKYEFINKDLSSIEIEGADLSEALIINSNFQGSNLRKVDFSYANIYCSSFRNCDLTDAWFGQHPPIINESLDYKARFSWNGDYLAYSFNNAVLLHDIKHGITYKELKHNAEITEIAFSKDGLLLAISDKNSILHLWDSELNKKIGEFDEQKRTITSIAFSPDSNFIAVGSREHFLVIWNIKASQIKSLITLDVPVNSVTYSPCGIYIAIGVFDFYQLIVYAESPLINKFKFDLPEIPYNASFSPCSKYFINDCDDSTINVWDMENGQFIKTINWYFDCWTLFKLSFHYLAFSLNPVPPIKHFTKNGHLEAKWLSESLLNSLEFSFSPNEKYSAIKLKDKSIEIWDTKSLESHISEYKAITSISVSYDGKYIALTNNSKSIKIQIIEIKGSQFKLRGHQHIVTFATFSKHGYFLVSLCRRNTIIFWDVFHQDVLKRYSVGLNLLTALDISFDGNLIGVGHHSGDIKVWSIMPMSDGTESIICKKEGQKPETLNNFSSLENEYSLTQSGCVTCIKFSPCGHFIAAASINKKIILWEIDSKTSLELNGHQGNITCMCFIQCKNYLVSADANGLAMIWDISNTQDKIMEIHILDQIIVSLAVSCCGNYLAAGGIHGSIKLYDFQHKKMLKEAISHSKAVNSIQFFNNKTPILVTASMDATLKFFKINK</sequence>
<dbReference type="InterPro" id="IPR011047">
    <property type="entry name" value="Quinoprotein_ADH-like_sf"/>
</dbReference>
<dbReference type="PROSITE" id="PS50294">
    <property type="entry name" value="WD_REPEATS_REGION"/>
    <property type="match status" value="3"/>
</dbReference>
<feature type="repeat" description="WD" evidence="3">
    <location>
        <begin position="639"/>
        <end position="673"/>
    </location>
</feature>
<feature type="repeat" description="WD" evidence="3">
    <location>
        <begin position="371"/>
        <end position="401"/>
    </location>
</feature>
<reference evidence="4" key="1">
    <citation type="submission" date="2021-09" db="EMBL/GenBank/DDBJ databases">
        <authorList>
            <consortium name="AG Swart"/>
            <person name="Singh M."/>
            <person name="Singh A."/>
            <person name="Seah K."/>
            <person name="Emmerich C."/>
        </authorList>
    </citation>
    <scope>NUCLEOTIDE SEQUENCE</scope>
    <source>
        <strain evidence="4">ATCC30299</strain>
    </source>
</reference>
<keyword evidence="2" id="KW-0677">Repeat</keyword>
<dbReference type="InterPro" id="IPR001646">
    <property type="entry name" value="5peptide_repeat"/>
</dbReference>
<dbReference type="InterPro" id="IPR001680">
    <property type="entry name" value="WD40_rpt"/>
</dbReference>
<dbReference type="SUPFAM" id="SSF50978">
    <property type="entry name" value="WD40 repeat-like"/>
    <property type="match status" value="1"/>
</dbReference>
<keyword evidence="1 3" id="KW-0853">WD repeat</keyword>
<evidence type="ECO:0000256" key="3">
    <source>
        <dbReference type="PROSITE-ProRule" id="PRU00221"/>
    </source>
</evidence>
<dbReference type="SMART" id="SM00320">
    <property type="entry name" value="WD40"/>
    <property type="match status" value="11"/>
</dbReference>
<evidence type="ECO:0000256" key="1">
    <source>
        <dbReference type="ARBA" id="ARBA00022574"/>
    </source>
</evidence>
<dbReference type="PANTHER" id="PTHR19848">
    <property type="entry name" value="WD40 REPEAT PROTEIN"/>
    <property type="match status" value="1"/>
</dbReference>
<accession>A0AAU9JX66</accession>
<dbReference type="Gene3D" id="2.160.20.80">
    <property type="entry name" value="E3 ubiquitin-protein ligase SopA"/>
    <property type="match status" value="1"/>
</dbReference>
<proteinExistence type="predicted"/>
<dbReference type="Gene3D" id="2.130.10.10">
    <property type="entry name" value="YVTN repeat-like/Quinoprotein amine dehydrogenase"/>
    <property type="match status" value="3"/>
</dbReference>
<comment type="caution">
    <text evidence="4">The sequence shown here is derived from an EMBL/GenBank/DDBJ whole genome shotgun (WGS) entry which is preliminary data.</text>
</comment>
<keyword evidence="5" id="KW-1185">Reference proteome</keyword>
<dbReference type="PANTHER" id="PTHR19848:SF8">
    <property type="entry name" value="F-BOX AND WD REPEAT DOMAIN CONTAINING 7"/>
    <property type="match status" value="1"/>
</dbReference>
<organism evidence="4 5">
    <name type="scientific">Blepharisma stoltei</name>
    <dbReference type="NCBI Taxonomy" id="1481888"/>
    <lineage>
        <taxon>Eukaryota</taxon>
        <taxon>Sar</taxon>
        <taxon>Alveolata</taxon>
        <taxon>Ciliophora</taxon>
        <taxon>Postciliodesmatophora</taxon>
        <taxon>Heterotrichea</taxon>
        <taxon>Heterotrichida</taxon>
        <taxon>Blepharismidae</taxon>
        <taxon>Blepharisma</taxon>
    </lineage>
</organism>
<dbReference type="EMBL" id="CAJZBQ010000054">
    <property type="protein sequence ID" value="CAG9332298.1"/>
    <property type="molecule type" value="Genomic_DNA"/>
</dbReference>
<dbReference type="PROSITE" id="PS00678">
    <property type="entry name" value="WD_REPEATS_1"/>
    <property type="match status" value="2"/>
</dbReference>
<feature type="repeat" description="WD" evidence="3">
    <location>
        <begin position="277"/>
        <end position="318"/>
    </location>
</feature>
<dbReference type="AlphaFoldDB" id="A0AAU9JX66"/>